<dbReference type="Pfam" id="PF12708">
    <property type="entry name" value="Pect-lyase_RHGA_epim"/>
    <property type="match status" value="2"/>
</dbReference>
<dbReference type="GO" id="GO:0004650">
    <property type="term" value="F:polygalacturonase activity"/>
    <property type="evidence" value="ECO:0007669"/>
    <property type="project" value="InterPro"/>
</dbReference>
<dbReference type="SUPFAM" id="SSF51126">
    <property type="entry name" value="Pectin lyase-like"/>
    <property type="match status" value="2"/>
</dbReference>
<feature type="domain" description="Rhamnogalacturonase A/B/Epimerase-like pectate lyase" evidence="2">
    <location>
        <begin position="500"/>
        <end position="559"/>
    </location>
</feature>
<evidence type="ECO:0000256" key="1">
    <source>
        <dbReference type="SAM" id="MobiDB-lite"/>
    </source>
</evidence>
<dbReference type="EMBL" id="MCFJ01000003">
    <property type="protein sequence ID" value="ORY68475.1"/>
    <property type="molecule type" value="Genomic_DNA"/>
</dbReference>
<proteinExistence type="predicted"/>
<accession>A0A1Y2ECA8</accession>
<dbReference type="Proteomes" id="UP000193689">
    <property type="component" value="Unassembled WGS sequence"/>
</dbReference>
<organism evidence="3 4">
    <name type="scientific">Pseudomassariella vexata</name>
    <dbReference type="NCBI Taxonomy" id="1141098"/>
    <lineage>
        <taxon>Eukaryota</taxon>
        <taxon>Fungi</taxon>
        <taxon>Dikarya</taxon>
        <taxon>Ascomycota</taxon>
        <taxon>Pezizomycotina</taxon>
        <taxon>Sordariomycetes</taxon>
        <taxon>Xylariomycetidae</taxon>
        <taxon>Amphisphaeriales</taxon>
        <taxon>Pseudomassariaceae</taxon>
        <taxon>Pseudomassariella</taxon>
    </lineage>
</organism>
<evidence type="ECO:0000313" key="4">
    <source>
        <dbReference type="Proteomes" id="UP000193689"/>
    </source>
</evidence>
<dbReference type="FunFam" id="2.160.20.10:FF:000026">
    <property type="entry name" value="Exo-beta-1,3-glucanase Exg0"/>
    <property type="match status" value="1"/>
</dbReference>
<dbReference type="InterPro" id="IPR039279">
    <property type="entry name" value="QRT3-like"/>
</dbReference>
<feature type="domain" description="Rhamnogalacturonase A/B/Epimerase-like pectate lyase" evidence="2">
    <location>
        <begin position="148"/>
        <end position="371"/>
    </location>
</feature>
<name>A0A1Y2ECA8_9PEZI</name>
<dbReference type="FunFam" id="2.160.20.10:FF:000023">
    <property type="entry name" value="Exo-beta-1,3-glucanase Exg0"/>
    <property type="match status" value="1"/>
</dbReference>
<reference evidence="3 4" key="1">
    <citation type="submission" date="2016-07" db="EMBL/GenBank/DDBJ databases">
        <title>Pervasive Adenine N6-methylation of Active Genes in Fungi.</title>
        <authorList>
            <consortium name="DOE Joint Genome Institute"/>
            <person name="Mondo S.J."/>
            <person name="Dannebaum R.O."/>
            <person name="Kuo R.C."/>
            <person name="Labutti K."/>
            <person name="Haridas S."/>
            <person name="Kuo A."/>
            <person name="Salamov A."/>
            <person name="Ahrendt S.R."/>
            <person name="Lipzen A."/>
            <person name="Sullivan W."/>
            <person name="Andreopoulos W.B."/>
            <person name="Clum A."/>
            <person name="Lindquist E."/>
            <person name="Daum C."/>
            <person name="Ramamoorthy G.K."/>
            <person name="Gryganskyi A."/>
            <person name="Culley D."/>
            <person name="Magnuson J.K."/>
            <person name="James T.Y."/>
            <person name="O'Malley M.A."/>
            <person name="Stajich J.E."/>
            <person name="Spatafora J.W."/>
            <person name="Visel A."/>
            <person name="Grigoriev I.V."/>
        </authorList>
    </citation>
    <scope>NUCLEOTIDE SEQUENCE [LARGE SCALE GENOMIC DNA]</scope>
    <source>
        <strain evidence="3 4">CBS 129021</strain>
    </source>
</reference>
<dbReference type="InterPro" id="IPR024535">
    <property type="entry name" value="RHGA/B-epi-like_pectate_lyase"/>
</dbReference>
<dbReference type="CDD" id="cd23668">
    <property type="entry name" value="GH55_beta13glucanase-like"/>
    <property type="match status" value="1"/>
</dbReference>
<dbReference type="Gene3D" id="2.160.20.10">
    <property type="entry name" value="Single-stranded right-handed beta-helix, Pectin lyase-like"/>
    <property type="match status" value="2"/>
</dbReference>
<dbReference type="GeneID" id="63771601"/>
<dbReference type="AlphaFoldDB" id="A0A1Y2ECA8"/>
<dbReference type="PANTHER" id="PTHR33928">
    <property type="entry name" value="POLYGALACTURONASE QRT3"/>
    <property type="match status" value="1"/>
</dbReference>
<keyword evidence="4" id="KW-1185">Reference proteome</keyword>
<dbReference type="OrthoDB" id="1046782at2759"/>
<evidence type="ECO:0000259" key="2">
    <source>
        <dbReference type="Pfam" id="PF12708"/>
    </source>
</evidence>
<protein>
    <submittedName>
        <fullName evidence="3">Putative Exo-beta-1,3-glucanae</fullName>
    </submittedName>
</protein>
<evidence type="ECO:0000313" key="3">
    <source>
        <dbReference type="EMBL" id="ORY68475.1"/>
    </source>
</evidence>
<dbReference type="PANTHER" id="PTHR33928:SF2">
    <property type="entry name" value="PECTATE LYASE SUPERFAMILY PROTEIN DOMAIN-CONTAINING PROTEIN-RELATED"/>
    <property type="match status" value="1"/>
</dbReference>
<feature type="region of interest" description="Disordered" evidence="1">
    <location>
        <begin position="1"/>
        <end position="20"/>
    </location>
</feature>
<dbReference type="STRING" id="1141098.A0A1Y2ECA8"/>
<dbReference type="RefSeq" id="XP_040718762.1">
    <property type="nucleotide sequence ID" value="XM_040855389.1"/>
</dbReference>
<comment type="caution">
    <text evidence="3">The sequence shown here is derived from an EMBL/GenBank/DDBJ whole genome shotgun (WGS) entry which is preliminary data.</text>
</comment>
<dbReference type="InterPro" id="IPR011050">
    <property type="entry name" value="Pectin_lyase_fold/virulence"/>
</dbReference>
<gene>
    <name evidence="3" type="ORF">BCR38DRAFT_335480</name>
</gene>
<dbReference type="InterPro" id="IPR012334">
    <property type="entry name" value="Pectin_lyas_fold"/>
</dbReference>
<sequence>MPSHTDDGGYPASSSSPSGSVTFSVAATGNDYVSDGASASQSASRHASYGVQSASRNGSYATAYPTASRNGTYTTSSSAIISSAPYSRNVSSWSSFSSVSRSTSVSFSSSTATSSTSSTPSACAYWLEDMKAEGIASFNADPNGYKVFRNVKDFGAKGDGMTDDTAAINAAISSGDRCGPGTCASSTTTPALVYFPNGTYLISDSIVDYYYTQIVGNPNCMPVIKASSGFSARWVIDGNKYGANGLGWGATNVFWRQIRNLVIDMTSVSPSLLVSGIHWPTAQATSLENIVVKMSTVKGTQHEGLFVEEGSGGFMNDLVFDGGLHGMTVGNQQFTMRNLTFNNAVTAIQQLWDWGWTYKGVKINNCETGLNMSGLTAAGAQNVGSVVFIDSEISNTPVGISMSRNTTSTPASGGSLILENVVLNKVPVAVQGPGNTIVLAGSSGASRIDGWGQGRGYTPEGPNVFQGPIVGNDRPARLTTGSEFYERSKPRYEQVPSSQFVSIRAAGAKGDGKTDDTDAINSALALAAAAGKIVFFNAGYYKVTKTIVVPPGSKAVGEAFPVIMSSGPYFADMAHPQVVVQFGLPGQSGVIEWSDMVISSQGAQAGAILIEWNLASHGGAPSGMWDVHTRVGGFTGSKLQVAECLKTPNTTITPSNIAKDCIAAFMSMHITKSASGLYMENCWLWVADHDIDDAKLTQITIYAGRGLLIESIAGGIWLYGTGVEHHVLYEYQLVNTKDVVMGQIQTETAYYQPNPDATNPFPVVSTLHDPVIAKGASGWGLRVVDSSDVLVYGAGLYSFFTNNNVECSNQGNASKCQSQILSFEKSKVSVYNLNTVGATSMATIDGHEVASWADNQNGFVSTVALLRI</sequence>
<dbReference type="InParanoid" id="A0A1Y2ECA8"/>